<keyword evidence="8" id="KW-1133">Transmembrane helix</keyword>
<comment type="subcellular location">
    <subcellularLocation>
        <location evidence="1">Membrane</location>
        <topology evidence="1">Multi-pass membrane protein</topology>
    </subcellularLocation>
</comment>
<keyword evidence="4" id="KW-0677">Repeat</keyword>
<accession>A0AAD1XGT2</accession>
<feature type="repeat" description="Solcar" evidence="6">
    <location>
        <begin position="209"/>
        <end position="298"/>
    </location>
</feature>
<dbReference type="GO" id="GO:0055085">
    <property type="term" value="P:transmembrane transport"/>
    <property type="evidence" value="ECO:0007669"/>
    <property type="project" value="InterPro"/>
</dbReference>
<feature type="transmembrane region" description="Helical" evidence="8">
    <location>
        <begin position="119"/>
        <end position="138"/>
    </location>
</feature>
<gene>
    <name evidence="9" type="ORF">ECRASSUSDP1_LOCUS13824</name>
</gene>
<dbReference type="Pfam" id="PF00153">
    <property type="entry name" value="Mito_carr"/>
    <property type="match status" value="3"/>
</dbReference>
<proteinExistence type="inferred from homology"/>
<evidence type="ECO:0000256" key="1">
    <source>
        <dbReference type="ARBA" id="ARBA00004141"/>
    </source>
</evidence>
<name>A0AAD1XGT2_EUPCR</name>
<dbReference type="Gene3D" id="1.50.40.10">
    <property type="entry name" value="Mitochondrial carrier domain"/>
    <property type="match status" value="1"/>
</dbReference>
<evidence type="ECO:0000313" key="10">
    <source>
        <dbReference type="Proteomes" id="UP001295684"/>
    </source>
</evidence>
<evidence type="ECO:0000256" key="8">
    <source>
        <dbReference type="SAM" id="Phobius"/>
    </source>
</evidence>
<comment type="similarity">
    <text evidence="7">Belongs to the mitochondrial carrier (TC 2.A.29) family.</text>
</comment>
<dbReference type="InterPro" id="IPR002067">
    <property type="entry name" value="MCP"/>
</dbReference>
<dbReference type="AlphaFoldDB" id="A0AAD1XGT2"/>
<dbReference type="InterPro" id="IPR018108">
    <property type="entry name" value="MCP_transmembrane"/>
</dbReference>
<feature type="repeat" description="Solcar" evidence="6">
    <location>
        <begin position="19"/>
        <end position="105"/>
    </location>
</feature>
<dbReference type="PRINTS" id="PR00926">
    <property type="entry name" value="MITOCARRIER"/>
</dbReference>
<keyword evidence="2 7" id="KW-0813">Transport</keyword>
<keyword evidence="10" id="KW-1185">Reference proteome</keyword>
<dbReference type="EMBL" id="CAMPGE010013779">
    <property type="protein sequence ID" value="CAI2372493.1"/>
    <property type="molecule type" value="Genomic_DNA"/>
</dbReference>
<feature type="repeat" description="Solcar" evidence="6">
    <location>
        <begin position="115"/>
        <end position="200"/>
    </location>
</feature>
<protein>
    <recommendedName>
        <fullName evidence="11">Mitochondrial carrier protein</fullName>
    </recommendedName>
</protein>
<reference evidence="9" key="1">
    <citation type="submission" date="2023-07" db="EMBL/GenBank/DDBJ databases">
        <authorList>
            <consortium name="AG Swart"/>
            <person name="Singh M."/>
            <person name="Singh A."/>
            <person name="Seah K."/>
            <person name="Emmerich C."/>
        </authorList>
    </citation>
    <scope>NUCLEOTIDE SEQUENCE</scope>
    <source>
        <strain evidence="9">DP1</strain>
    </source>
</reference>
<feature type="transmembrane region" description="Helical" evidence="8">
    <location>
        <begin position="270"/>
        <end position="291"/>
    </location>
</feature>
<evidence type="ECO:0000256" key="7">
    <source>
        <dbReference type="RuleBase" id="RU000488"/>
    </source>
</evidence>
<feature type="transmembrane region" description="Helical" evidence="8">
    <location>
        <begin position="209"/>
        <end position="232"/>
    </location>
</feature>
<keyword evidence="3 6" id="KW-0812">Transmembrane</keyword>
<dbReference type="InterPro" id="IPR023395">
    <property type="entry name" value="MCP_dom_sf"/>
</dbReference>
<evidence type="ECO:0008006" key="11">
    <source>
        <dbReference type="Google" id="ProtNLM"/>
    </source>
</evidence>
<evidence type="ECO:0000256" key="5">
    <source>
        <dbReference type="ARBA" id="ARBA00023136"/>
    </source>
</evidence>
<evidence type="ECO:0000256" key="6">
    <source>
        <dbReference type="PROSITE-ProRule" id="PRU00282"/>
    </source>
</evidence>
<dbReference type="PROSITE" id="PS50920">
    <property type="entry name" value="SOLCAR"/>
    <property type="match status" value="3"/>
</dbReference>
<keyword evidence="5 6" id="KW-0472">Membrane</keyword>
<feature type="transmembrane region" description="Helical" evidence="8">
    <location>
        <begin position="171"/>
        <end position="189"/>
    </location>
</feature>
<dbReference type="GO" id="GO:0016020">
    <property type="term" value="C:membrane"/>
    <property type="evidence" value="ECO:0007669"/>
    <property type="project" value="UniProtKB-SubCell"/>
</dbReference>
<feature type="transmembrane region" description="Helical" evidence="8">
    <location>
        <begin position="77"/>
        <end position="99"/>
    </location>
</feature>
<evidence type="ECO:0000256" key="3">
    <source>
        <dbReference type="ARBA" id="ARBA00022692"/>
    </source>
</evidence>
<evidence type="ECO:0000313" key="9">
    <source>
        <dbReference type="EMBL" id="CAI2372493.1"/>
    </source>
</evidence>
<organism evidence="9 10">
    <name type="scientific">Euplotes crassus</name>
    <dbReference type="NCBI Taxonomy" id="5936"/>
    <lineage>
        <taxon>Eukaryota</taxon>
        <taxon>Sar</taxon>
        <taxon>Alveolata</taxon>
        <taxon>Ciliophora</taxon>
        <taxon>Intramacronucleata</taxon>
        <taxon>Spirotrichea</taxon>
        <taxon>Hypotrichia</taxon>
        <taxon>Euplotida</taxon>
        <taxon>Euplotidae</taxon>
        <taxon>Moneuplotes</taxon>
    </lineage>
</organism>
<sequence>MEKYQIMDTNEYIKTKLYSEDTKNLLAGGVAGICAMTATHPLERIKMMRILGVQEIAGKSLLRSIYKIAQTKGIHSIFRGSAVSCIREFPGAGLMFFFYERFKSTLMDNKKPEDPEFPVHVLSGAMAGFMSSTITYVLDPVKTTMAGDFDGKAGNIRTILRNTYRKDGLRGLYHGYTATMCSVTPYIALNMTCFDYLKSVFARKPDSPYFSLVNMICGSFSGMICCCIIFPIESIRRRLQVKCQTCFARRYSTIGDCVQKVYRRHGMGGFYYGLVPACNKIFISAGVMFMVNEKVKEILRP</sequence>
<dbReference type="Proteomes" id="UP001295684">
    <property type="component" value="Unassembled WGS sequence"/>
</dbReference>
<comment type="caution">
    <text evidence="9">The sequence shown here is derived from an EMBL/GenBank/DDBJ whole genome shotgun (WGS) entry which is preliminary data.</text>
</comment>
<evidence type="ECO:0000256" key="2">
    <source>
        <dbReference type="ARBA" id="ARBA00022448"/>
    </source>
</evidence>
<dbReference type="SUPFAM" id="SSF103506">
    <property type="entry name" value="Mitochondrial carrier"/>
    <property type="match status" value="1"/>
</dbReference>
<dbReference type="PANTHER" id="PTHR24089">
    <property type="entry name" value="SOLUTE CARRIER FAMILY 25"/>
    <property type="match status" value="1"/>
</dbReference>
<evidence type="ECO:0000256" key="4">
    <source>
        <dbReference type="ARBA" id="ARBA00022737"/>
    </source>
</evidence>